<dbReference type="GO" id="GO:0016604">
    <property type="term" value="C:nuclear body"/>
    <property type="evidence" value="ECO:0007669"/>
    <property type="project" value="TreeGrafter"/>
</dbReference>
<accession>A0A0K8V669</accession>
<sequence>MLSEEEAAMDYDELTLNPLLAEIEAETDLDSKKEKQRRYWTPKEEQRFFEIWGRDNWRLTRHGKNTIFFAQWAVELKERFDIEVKPEEIQAKVNQTRAKFRQVKKQIAADKNAVRWKKFAIIDKILKNQYRPKDAEPVPKEALENNRDIDLSEVPSPPSPPRSGRQSSPNSITSSSNTQEATNNATTTDNNNTSVSLDVPASTEDIDIKSEFLTDSSITTSLFNASTELFSDPIDEVKAEYPSDFHSFGNYPQPNHFETQPPTQDDDDEEPQLHTLQTPQQLLEEQKQKQQQLQQQQYQQYTPASSTAPPPDTTTATNTQLLQTSYDHSNTYANQNHYAATPTPTPTTATSSTANPAYNSQYAGSNNNATNNRTSGGGAAPMQPPTSGLGRGAPGQPRRRRTSHANNLLAAAQPGAESLESMYLNEVRKKNILLAEQLEIARKRMQLEERKVNLLERFFPQCLEMQEQILGKLNSNT</sequence>
<dbReference type="InterPro" id="IPR044822">
    <property type="entry name" value="Myb_DNA-bind_4"/>
</dbReference>
<dbReference type="Pfam" id="PF13837">
    <property type="entry name" value="Myb_DNA-bind_4"/>
    <property type="match status" value="1"/>
</dbReference>
<organism evidence="3">
    <name type="scientific">Bactrocera latifrons</name>
    <name type="common">Malaysian fruit fly</name>
    <name type="synonym">Chaetodacus latifrons</name>
    <dbReference type="NCBI Taxonomy" id="174628"/>
    <lineage>
        <taxon>Eukaryota</taxon>
        <taxon>Metazoa</taxon>
        <taxon>Ecdysozoa</taxon>
        <taxon>Arthropoda</taxon>
        <taxon>Hexapoda</taxon>
        <taxon>Insecta</taxon>
        <taxon>Pterygota</taxon>
        <taxon>Neoptera</taxon>
        <taxon>Endopterygota</taxon>
        <taxon>Diptera</taxon>
        <taxon>Brachycera</taxon>
        <taxon>Muscomorpha</taxon>
        <taxon>Tephritoidea</taxon>
        <taxon>Tephritidae</taxon>
        <taxon>Bactrocera</taxon>
        <taxon>Bactrocera</taxon>
    </lineage>
</organism>
<dbReference type="EMBL" id="GDHF01017887">
    <property type="protein sequence ID" value="JAI34427.1"/>
    <property type="molecule type" value="Transcribed_RNA"/>
</dbReference>
<evidence type="ECO:0000313" key="3">
    <source>
        <dbReference type="EMBL" id="JAI34427.1"/>
    </source>
</evidence>
<proteinExistence type="predicted"/>
<reference evidence="3" key="1">
    <citation type="submission" date="2015-06" db="EMBL/GenBank/DDBJ databases">
        <authorList>
            <person name="Hoefler B.C."/>
            <person name="Straight P.D."/>
        </authorList>
    </citation>
    <scope>NUCLEOTIDE SEQUENCE</scope>
</reference>
<feature type="region of interest" description="Disordered" evidence="1">
    <location>
        <begin position="335"/>
        <end position="402"/>
    </location>
</feature>
<dbReference type="AlphaFoldDB" id="A0A0K8V669"/>
<feature type="region of interest" description="Disordered" evidence="1">
    <location>
        <begin position="242"/>
        <end position="271"/>
    </location>
</feature>
<evidence type="ECO:0000256" key="1">
    <source>
        <dbReference type="SAM" id="MobiDB-lite"/>
    </source>
</evidence>
<dbReference type="PANTHER" id="PTHR22666">
    <property type="entry name" value="MYB_SANT-LIKE DNA-BINDING DOMAIN-CONTAINING PROTEIN 1"/>
    <property type="match status" value="1"/>
</dbReference>
<feature type="compositionally biased region" description="Polar residues" evidence="1">
    <location>
        <begin position="360"/>
        <end position="374"/>
    </location>
</feature>
<feature type="region of interest" description="Disordered" evidence="1">
    <location>
        <begin position="136"/>
        <end position="198"/>
    </location>
</feature>
<feature type="compositionally biased region" description="Low complexity" evidence="1">
    <location>
        <begin position="338"/>
        <end position="359"/>
    </location>
</feature>
<name>A0A0K8V669_BACLA</name>
<feature type="compositionally biased region" description="Basic and acidic residues" evidence="1">
    <location>
        <begin position="136"/>
        <end position="150"/>
    </location>
</feature>
<dbReference type="PANTHER" id="PTHR22666:SF3">
    <property type="entry name" value="MYB_SANT-LIKE DNA-BINDING DOMAIN-CONTAINING PROTEIN 1"/>
    <property type="match status" value="1"/>
</dbReference>
<dbReference type="InterPro" id="IPR026095">
    <property type="entry name" value="Myb/SANT-like_DNA-bd_dom_prot"/>
</dbReference>
<protein>
    <recommendedName>
        <fullName evidence="2">Myb/SANT-like DNA-binding domain-containing protein</fullName>
    </recommendedName>
</protein>
<feature type="region of interest" description="Disordered" evidence="1">
    <location>
        <begin position="283"/>
        <end position="317"/>
    </location>
</feature>
<gene>
    <name evidence="3" type="ORF">c0_g1_i1</name>
</gene>
<feature type="compositionally biased region" description="Low complexity" evidence="1">
    <location>
        <begin position="162"/>
        <end position="196"/>
    </location>
</feature>
<dbReference type="OrthoDB" id="7863823at2759"/>
<evidence type="ECO:0000259" key="2">
    <source>
        <dbReference type="Pfam" id="PF13837"/>
    </source>
</evidence>
<feature type="domain" description="Myb/SANT-like DNA-binding" evidence="2">
    <location>
        <begin position="37"/>
        <end position="124"/>
    </location>
</feature>
<dbReference type="GO" id="GO:0045893">
    <property type="term" value="P:positive regulation of DNA-templated transcription"/>
    <property type="evidence" value="ECO:0007669"/>
    <property type="project" value="TreeGrafter"/>
</dbReference>